<proteinExistence type="predicted"/>
<dbReference type="AlphaFoldDB" id="A0AAD1XME6"/>
<evidence type="ECO:0000313" key="1">
    <source>
        <dbReference type="EMBL" id="CAI2375220.1"/>
    </source>
</evidence>
<protein>
    <submittedName>
        <fullName evidence="1">Uncharacterized protein</fullName>
    </submittedName>
</protein>
<accession>A0AAD1XME6</accession>
<name>A0AAD1XME6_EUPCR</name>
<sequence>MDPLNAYETHSQPITDEVLEAMKDKGVRTELVHDLREDPGFHKFCNEWIPQRWEPEKDNSMNSDSILIELMQRNIEKMKLPYRRNVDGTFAKNEKDLESEICSKLCQKQRIPMRFFKQSASLSFDMSKRKDSILLKSINNIQLPKCKLLAISCALKHKDIIQNFVSNSFPNEVEHFRLSNTTENQNGWKLISIRCYINSLCSMKPPSVLTLQKFYIPQSQFTSVLLFGAKTSQISFLTCKFCVTSPLKLPESVNFTSKVLDFDGCGSAPAGNWNVNRGDFEDLVSCLKPLKWIIHAIFTKPCRRIKMEILRNQGALHLLKEI</sequence>
<gene>
    <name evidence="1" type="ORF">ECRASSUSDP1_LOCUS16580</name>
</gene>
<comment type="caution">
    <text evidence="1">The sequence shown here is derived from an EMBL/GenBank/DDBJ whole genome shotgun (WGS) entry which is preliminary data.</text>
</comment>
<organism evidence="1 2">
    <name type="scientific">Euplotes crassus</name>
    <dbReference type="NCBI Taxonomy" id="5936"/>
    <lineage>
        <taxon>Eukaryota</taxon>
        <taxon>Sar</taxon>
        <taxon>Alveolata</taxon>
        <taxon>Ciliophora</taxon>
        <taxon>Intramacronucleata</taxon>
        <taxon>Spirotrichea</taxon>
        <taxon>Hypotrichia</taxon>
        <taxon>Euplotida</taxon>
        <taxon>Euplotidae</taxon>
        <taxon>Moneuplotes</taxon>
    </lineage>
</organism>
<dbReference type="EMBL" id="CAMPGE010016679">
    <property type="protein sequence ID" value="CAI2375220.1"/>
    <property type="molecule type" value="Genomic_DNA"/>
</dbReference>
<dbReference type="Proteomes" id="UP001295684">
    <property type="component" value="Unassembled WGS sequence"/>
</dbReference>
<evidence type="ECO:0000313" key="2">
    <source>
        <dbReference type="Proteomes" id="UP001295684"/>
    </source>
</evidence>
<reference evidence="1" key="1">
    <citation type="submission" date="2023-07" db="EMBL/GenBank/DDBJ databases">
        <authorList>
            <consortium name="AG Swart"/>
            <person name="Singh M."/>
            <person name="Singh A."/>
            <person name="Seah K."/>
            <person name="Emmerich C."/>
        </authorList>
    </citation>
    <scope>NUCLEOTIDE SEQUENCE</scope>
    <source>
        <strain evidence="1">DP1</strain>
    </source>
</reference>
<keyword evidence="2" id="KW-1185">Reference proteome</keyword>